<evidence type="ECO:0000259" key="18">
    <source>
        <dbReference type="PROSITE" id="PS50929"/>
    </source>
</evidence>
<dbReference type="InterPro" id="IPR039421">
    <property type="entry name" value="Type_1_exporter"/>
</dbReference>
<feature type="domain" description="ABC transmembrane type-1" evidence="18">
    <location>
        <begin position="1097"/>
        <end position="1391"/>
    </location>
</feature>
<keyword evidence="5" id="KW-0813">Transport</keyword>
<dbReference type="SMART" id="SM00382">
    <property type="entry name" value="AAA"/>
    <property type="match status" value="2"/>
</dbReference>
<keyword evidence="10" id="KW-0658">Purine biosynthesis</keyword>
<feature type="domain" description="ABC transporter" evidence="17">
    <location>
        <begin position="1428"/>
        <end position="1673"/>
    </location>
</feature>
<feature type="compositionally biased region" description="Basic and acidic residues" evidence="15">
    <location>
        <begin position="1018"/>
        <end position="1031"/>
    </location>
</feature>
<evidence type="ECO:0000313" key="20">
    <source>
        <dbReference type="Proteomes" id="UP001216638"/>
    </source>
</evidence>
<keyword evidence="8" id="KW-0677">Repeat</keyword>
<organism evidence="19 20">
    <name type="scientific">Malassezia brasiliensis</name>
    <dbReference type="NCBI Taxonomy" id="1821822"/>
    <lineage>
        <taxon>Eukaryota</taxon>
        <taxon>Fungi</taxon>
        <taxon>Dikarya</taxon>
        <taxon>Basidiomycota</taxon>
        <taxon>Ustilaginomycotina</taxon>
        <taxon>Malasseziomycetes</taxon>
        <taxon>Malasseziales</taxon>
        <taxon>Malasseziaceae</taxon>
        <taxon>Malassezia</taxon>
    </lineage>
</organism>
<dbReference type="GO" id="GO:0005524">
    <property type="term" value="F:ATP binding"/>
    <property type="evidence" value="ECO:0007669"/>
    <property type="project" value="UniProtKB-KW"/>
</dbReference>
<name>A0AAF0IMK5_9BASI</name>
<feature type="compositionally biased region" description="Basic and acidic residues" evidence="15">
    <location>
        <begin position="120"/>
        <end position="131"/>
    </location>
</feature>
<accession>A0AAF0IMK5</accession>
<keyword evidence="11" id="KW-0067">ATP-binding</keyword>
<dbReference type="Proteomes" id="UP001216638">
    <property type="component" value="Chromosome 1"/>
</dbReference>
<evidence type="ECO:0000256" key="6">
    <source>
        <dbReference type="ARBA" id="ARBA00022679"/>
    </source>
</evidence>
<feature type="region of interest" description="Disordered" evidence="15">
    <location>
        <begin position="58"/>
        <end position="88"/>
    </location>
</feature>
<dbReference type="GO" id="GO:0005886">
    <property type="term" value="C:plasma membrane"/>
    <property type="evidence" value="ECO:0007669"/>
    <property type="project" value="UniProtKB-SubCell"/>
</dbReference>
<dbReference type="InterPro" id="IPR003593">
    <property type="entry name" value="AAA+_ATPase"/>
</dbReference>
<dbReference type="PROSITE" id="PS50929">
    <property type="entry name" value="ABC_TM1F"/>
    <property type="match status" value="2"/>
</dbReference>
<dbReference type="PROSITE" id="PS00211">
    <property type="entry name" value="ABC_TRANSPORTER_1"/>
    <property type="match status" value="2"/>
</dbReference>
<dbReference type="GO" id="GO:0016887">
    <property type="term" value="F:ATP hydrolysis activity"/>
    <property type="evidence" value="ECO:0007669"/>
    <property type="project" value="InterPro"/>
</dbReference>
<dbReference type="CDD" id="cd18577">
    <property type="entry name" value="ABC_6TM_Pgp_ABCB1_D1_like"/>
    <property type="match status" value="1"/>
</dbReference>
<dbReference type="Gene3D" id="3.40.20.10">
    <property type="entry name" value="Severin"/>
    <property type="match status" value="1"/>
</dbReference>
<feature type="transmembrane region" description="Helical" evidence="16">
    <location>
        <begin position="2039"/>
        <end position="2060"/>
    </location>
</feature>
<evidence type="ECO:0000256" key="2">
    <source>
        <dbReference type="ARBA" id="ARBA00005054"/>
    </source>
</evidence>
<comment type="similarity">
    <text evidence="3">Belongs to the ABC transporter superfamily. ABCB family. Multidrug resistance exporter (TC 3.A.1.201) subfamily.</text>
</comment>
<dbReference type="InterPro" id="IPR003439">
    <property type="entry name" value="ABC_transporter-like_ATP-bd"/>
</dbReference>
<evidence type="ECO:0000256" key="7">
    <source>
        <dbReference type="ARBA" id="ARBA00022692"/>
    </source>
</evidence>
<dbReference type="GO" id="GO:0015421">
    <property type="term" value="F:ABC-type oligopeptide transporter activity"/>
    <property type="evidence" value="ECO:0007669"/>
    <property type="project" value="TreeGrafter"/>
</dbReference>
<evidence type="ECO:0000256" key="10">
    <source>
        <dbReference type="ARBA" id="ARBA00022755"/>
    </source>
</evidence>
<dbReference type="InterPro" id="IPR036477">
    <property type="entry name" value="Formyl_transf_N_sf"/>
</dbReference>
<evidence type="ECO:0000256" key="11">
    <source>
        <dbReference type="ARBA" id="ARBA00022840"/>
    </source>
</evidence>
<feature type="region of interest" description="Disordered" evidence="15">
    <location>
        <begin position="1008"/>
        <end position="1075"/>
    </location>
</feature>
<dbReference type="HAMAP" id="MF_01930">
    <property type="entry name" value="PurN"/>
    <property type="match status" value="1"/>
</dbReference>
<dbReference type="NCBIfam" id="TIGR00639">
    <property type="entry name" value="PurN"/>
    <property type="match status" value="1"/>
</dbReference>
<feature type="compositionally biased region" description="Low complexity" evidence="15">
    <location>
        <begin position="12"/>
        <end position="24"/>
    </location>
</feature>
<feature type="compositionally biased region" description="Low complexity" evidence="15">
    <location>
        <begin position="157"/>
        <end position="176"/>
    </location>
</feature>
<dbReference type="SMART" id="SM00262">
    <property type="entry name" value="GEL"/>
    <property type="match status" value="1"/>
</dbReference>
<feature type="compositionally biased region" description="Polar residues" evidence="15">
    <location>
        <begin position="177"/>
        <end position="188"/>
    </location>
</feature>
<dbReference type="PANTHER" id="PTHR43394:SF27">
    <property type="entry name" value="ATP-DEPENDENT TRANSLOCASE ABCB1-LIKE"/>
    <property type="match status" value="1"/>
</dbReference>
<evidence type="ECO:0000256" key="15">
    <source>
        <dbReference type="SAM" id="MobiDB-lite"/>
    </source>
</evidence>
<comment type="subcellular location">
    <subcellularLocation>
        <location evidence="1">Cell membrane</location>
        <topology evidence="1">Multi-pass membrane protein</topology>
    </subcellularLocation>
</comment>
<keyword evidence="13 16" id="KW-0472">Membrane</keyword>
<feature type="compositionally biased region" description="Low complexity" evidence="15">
    <location>
        <begin position="454"/>
        <end position="488"/>
    </location>
</feature>
<dbReference type="InterPro" id="IPR027417">
    <property type="entry name" value="P-loop_NTPase"/>
</dbReference>
<evidence type="ECO:0000256" key="9">
    <source>
        <dbReference type="ARBA" id="ARBA00022741"/>
    </source>
</evidence>
<feature type="domain" description="ABC transmembrane type-1" evidence="18">
    <location>
        <begin position="1772"/>
        <end position="2068"/>
    </location>
</feature>
<feature type="region of interest" description="Disordered" evidence="15">
    <location>
        <begin position="953"/>
        <end position="977"/>
    </location>
</feature>
<dbReference type="CDD" id="cd08645">
    <property type="entry name" value="FMT_core_GART"/>
    <property type="match status" value="1"/>
</dbReference>
<evidence type="ECO:0000313" key="19">
    <source>
        <dbReference type="EMBL" id="WFC94082.1"/>
    </source>
</evidence>
<dbReference type="PROSITE" id="PS50893">
    <property type="entry name" value="ABC_TRANSPORTER_2"/>
    <property type="match status" value="2"/>
</dbReference>
<feature type="transmembrane region" description="Helical" evidence="16">
    <location>
        <begin position="1365"/>
        <end position="1385"/>
    </location>
</feature>
<dbReference type="SUPFAM" id="SSF52540">
    <property type="entry name" value="P-loop containing nucleoside triphosphate hydrolases"/>
    <property type="match status" value="2"/>
</dbReference>
<evidence type="ECO:0000256" key="14">
    <source>
        <dbReference type="ARBA" id="ARBA00023180"/>
    </source>
</evidence>
<sequence>MGGAPHDEDTPSSARARADALLSRYGGPNGPTGHAEAGTDGQPVSLASFIGGKAKAPRLGQLAGDGRTSVPEAALADEPTYRGLPGIAKPDGSMAKMMEMRHRELFPEEAAAKEAQAAADRSETGETETPKDTMAPKNDTLIEAPAAADKEADETAKSAAPDAPSDASSTPATGAPNVNNATLVTSNNEADEGQRTETPAPTPARDAHTETAKKPSAASLPKRSTAGKRIVVLISGSGSNLQAIIDATCGASPTLQDAQIVQVISNRMNAYGLQRAKNVDPPIPTKVLSLKTFQNRNPGKTREDYDLVLADCVLGDGALPDLIVLAGFMHIVSETFLSALGHTTSLASPPAFAKRPAHPVSIINLHPALPGAFDGANAIERAYEAFQKGDIEHTGIMVHEVVAEVDRGAPILVEQVPIHRGESLEALETRMHAVEHRLIVQAIQKVLADPQEPSTATAANASPAAAAVPVSPASSAAPTRRTTGPAPRTDVKLAYVGPSGDLVPLNTFAPEVYATDLLIAKQGPQSFVWRGAQAPADIPAAVQATLGDTCHTVHQGAEPVAFTALLQGPLVTRSGARGAARKSTELLVFRSTEAGLFVDEMPVTSDSLCSAFSAVLHTPDEVWVWHGKGSTAEQRKRAMQFAQMQERKVVEMDEAHATPAWRRQFPGTHASGWHWRHFAALPPALRAARLYVSADDTVAVPFTSEALRADRVALLDAGLEVYVLIGRDARGDRARIEAALDRAERVAASTQTTLGGRTWMRPAIHVLVFPTVVPADVRILSRAPWQDAPLQQPVGGALDTPVLLNASRTHLLSSPMWSPSTDDGIWGTHTPPPQENTPHPPSALSAQLSSPVEAVTSNGDRTFVPPKVAETPGSSQLGDSPIFTRDGPQPLRALEQSPMFEPYLDTPIQPNEDRFTSYCPDTPAFAETYWDENKRDLRMQSRIGFMRTDSEIGFSPSQSVHLSPSVGHPLQPSGFVPSESYGSSHLLAPFGGEKGHGAYEDRQQLLPASSTQYPSSSKGHDDGGTSDHDAGEWSGGNVPPKSPSTAIDMSPDSEDGTLDKPSKGKKGKAPAEAGKPKPVKVGDLFRYATPTERLLNLLGLVCAAISGIAQPLMTVLFGNLTTAFLGINGETTLEEFMERVNRVRHNVNMDALYLTIIGICSWVVIYIYMAIWVYTGEVITLRIRQNYLKAVLRQDIAYFDNLGAGEITTRIQSDIQLIQDGISDKIPLMVALLSTFIAGFIVAYIRNWRLALVMTAIIPCIVVTAVVMNIFVAKYQQVELGYVAQAASLAEETLSTVRTAKAFDMTPHLSSMYDARNVLAMTASRRRAVATGIGVGGFFFCVYSAYALAFFFGSKLVADGNIESGVVMNVIFSVLIGAFGMAMLAPNLQALSFAQAAAGKVYETIDRQPAIDSSSPDGIRPPHCIGNLSARHISFVYPSRPNVPILKDFSLDIPAGRTTALVGPSGSGKSTIVSLVERFYDPTAGEVLLDGMPLTQLNIQWLRTQIGLVGQEPTLFATTVWENIAYGLVHTPYEHYPPEEKDKLIVEAARQANAHDFILDLPQGYQTHVGERAALLSGGQKQRVSIARAIVKNPRILLLDEATSALDTASEGIVQEALDRASRGRTTITIAHRLSTIKNADNIVVMKNGVIVEQGRHNDLLQIPQGVYAGLVATQQINRENTEALLTHHDTSPPDTDWDDASNKEREGNQGLTSHLSLPPDESAVSQVMKMGGLSHGKLDEEGKHRPRSLVYVLLRLARIGRDLLVPYFLPGMLCAVATGGTYPSFSILFGLALTNFSKCQNELGENCPEPQRGDMRHTANMQALYFFIIAIISTCATIFQMALIQQGSAMLMQRLRSRMFRAYLRADVSFFDEKDHSSGALTNALAENTQKINGFIGVSLGTIVQSISTLIVGAVIALIYGWKLALVVIACIPFTLCAGFVRLWLVVMKDVKVRKAHLVSSQKACESANAIRTVASLTREDDCLAEYSESLQSASQVAKKAALYGNIFYALSQSTSFFVISLGFWYGSQLQFRGEYDAGQFFTIFTAVVFGSIQAGNVFNFVPDISNARTAASSVFELLDNVPKIDANADDGIVLDHCEGHLRFEHVSFRYPTRPGVQVLRGVTMDAPPGTYCALVGSSGCGKSTTIQLIERFYDVEGGRITLDGHDIRTLNVRSLRKHIALVSQEPTLYDGTIAFNLRLGALDSPDDVTDEQMRAAAVQANILEFVEGLPNGFDTQVGSKGTQLSGGQKQRIAIARALVRNPKILLLDEATSALDSDSEKIVQQALDRAARGRTTISIAHRLATISHADRIFAFQNGVVAESGNHQTLMAQKGVYANLVRLQALEPS</sequence>
<feature type="compositionally biased region" description="Low complexity" evidence="15">
    <location>
        <begin position="842"/>
        <end position="851"/>
    </location>
</feature>
<feature type="transmembrane region" description="Helical" evidence="16">
    <location>
        <begin position="1226"/>
        <end position="1245"/>
    </location>
</feature>
<dbReference type="SUPFAM" id="SSF90123">
    <property type="entry name" value="ABC transporter transmembrane region"/>
    <property type="match status" value="2"/>
</dbReference>
<keyword evidence="14" id="KW-0325">Glycoprotein</keyword>
<evidence type="ECO:0000256" key="1">
    <source>
        <dbReference type="ARBA" id="ARBA00004651"/>
    </source>
</evidence>
<feature type="region of interest" description="Disordered" evidence="15">
    <location>
        <begin position="814"/>
        <end position="882"/>
    </location>
</feature>
<dbReference type="PROSITE" id="PS00373">
    <property type="entry name" value="GART"/>
    <property type="match status" value="1"/>
</dbReference>
<evidence type="ECO:0000256" key="13">
    <source>
        <dbReference type="ARBA" id="ARBA00023136"/>
    </source>
</evidence>
<evidence type="ECO:0000256" key="4">
    <source>
        <dbReference type="ARBA" id="ARBA00012254"/>
    </source>
</evidence>
<dbReference type="InterPro" id="IPR004607">
    <property type="entry name" value="GART"/>
</dbReference>
<evidence type="ECO:0000256" key="16">
    <source>
        <dbReference type="SAM" id="Phobius"/>
    </source>
</evidence>
<evidence type="ECO:0000256" key="3">
    <source>
        <dbReference type="ARBA" id="ARBA00007577"/>
    </source>
</evidence>
<gene>
    <name evidence="19" type="ORF">MBRA1_000712</name>
</gene>
<dbReference type="Pfam" id="PF00664">
    <property type="entry name" value="ABC_membrane"/>
    <property type="match status" value="2"/>
</dbReference>
<dbReference type="Gene3D" id="1.20.1560.10">
    <property type="entry name" value="ABC transporter type 1, transmembrane domain"/>
    <property type="match status" value="1"/>
</dbReference>
<feature type="transmembrane region" description="Helical" evidence="16">
    <location>
        <begin position="2008"/>
        <end position="2027"/>
    </location>
</feature>
<feature type="region of interest" description="Disordered" evidence="15">
    <location>
        <begin position="1"/>
        <end position="46"/>
    </location>
</feature>
<dbReference type="GO" id="GO:0004644">
    <property type="term" value="F:phosphoribosylglycinamide formyltransferase activity"/>
    <property type="evidence" value="ECO:0007669"/>
    <property type="project" value="UniProtKB-EC"/>
</dbReference>
<dbReference type="FunFam" id="3.40.50.300:FF:000251">
    <property type="entry name" value="ABC transporter B family member 19"/>
    <property type="match status" value="1"/>
</dbReference>
<keyword evidence="7 16" id="KW-0812">Transmembrane</keyword>
<dbReference type="SUPFAM" id="SSF55753">
    <property type="entry name" value="Actin depolymerizing proteins"/>
    <property type="match status" value="1"/>
</dbReference>
<evidence type="ECO:0000256" key="8">
    <source>
        <dbReference type="ARBA" id="ARBA00022737"/>
    </source>
</evidence>
<feature type="compositionally biased region" description="Basic and acidic residues" evidence="15">
    <location>
        <begin position="101"/>
        <end position="112"/>
    </location>
</feature>
<dbReference type="EC" id="2.1.2.2" evidence="4"/>
<dbReference type="InterPro" id="IPR001555">
    <property type="entry name" value="GART_AS"/>
</dbReference>
<feature type="transmembrane region" description="Helical" evidence="16">
    <location>
        <begin position="1765"/>
        <end position="1786"/>
    </location>
</feature>
<dbReference type="InterPro" id="IPR017871">
    <property type="entry name" value="ABC_transporter-like_CS"/>
</dbReference>
<evidence type="ECO:0000259" key="17">
    <source>
        <dbReference type="PROSITE" id="PS50893"/>
    </source>
</evidence>
<keyword evidence="6" id="KW-0808">Transferase</keyword>
<keyword evidence="9" id="KW-0547">Nucleotide-binding</keyword>
<feature type="compositionally biased region" description="Polar residues" evidence="15">
    <location>
        <begin position="1008"/>
        <end position="1017"/>
    </location>
</feature>
<feature type="compositionally biased region" description="Pro residues" evidence="15">
    <location>
        <begin position="830"/>
        <end position="841"/>
    </location>
</feature>
<feature type="transmembrane region" description="Helical" evidence="16">
    <location>
        <begin position="1151"/>
        <end position="1174"/>
    </location>
</feature>
<dbReference type="Gene3D" id="3.40.50.300">
    <property type="entry name" value="P-loop containing nucleotide triphosphate hydrolases"/>
    <property type="match status" value="2"/>
</dbReference>
<feature type="region of interest" description="Disordered" evidence="15">
    <location>
        <begin position="454"/>
        <end position="489"/>
    </location>
</feature>
<protein>
    <recommendedName>
        <fullName evidence="4">phosphoribosylglycinamide formyltransferase 1</fullName>
        <ecNumber evidence="4">2.1.2.2</ecNumber>
    </recommendedName>
</protein>
<reference evidence="19" key="1">
    <citation type="submission" date="2023-03" db="EMBL/GenBank/DDBJ databases">
        <title>Mating type loci evolution in Malassezia.</title>
        <authorList>
            <person name="Coelho M.A."/>
        </authorList>
    </citation>
    <scope>NUCLEOTIDE SEQUENCE</scope>
    <source>
        <strain evidence="19">CBS 14135</strain>
    </source>
</reference>
<dbReference type="InterPro" id="IPR036640">
    <property type="entry name" value="ABC1_TM_sf"/>
</dbReference>
<dbReference type="GO" id="GO:0051015">
    <property type="term" value="F:actin filament binding"/>
    <property type="evidence" value="ECO:0007669"/>
    <property type="project" value="InterPro"/>
</dbReference>
<dbReference type="InterPro" id="IPR002376">
    <property type="entry name" value="Formyl_transf_N"/>
</dbReference>
<dbReference type="FunFam" id="1.20.1560.10:FF:000102">
    <property type="entry name" value="ABC multidrug transporter Mdr1"/>
    <property type="match status" value="1"/>
</dbReference>
<feature type="region of interest" description="Disordered" evidence="15">
    <location>
        <begin position="101"/>
        <end position="223"/>
    </location>
</feature>
<dbReference type="GO" id="GO:0090374">
    <property type="term" value="P:oligopeptide export from mitochondrion"/>
    <property type="evidence" value="ECO:0007669"/>
    <property type="project" value="TreeGrafter"/>
</dbReference>
<keyword evidence="20" id="KW-1185">Reference proteome</keyword>
<feature type="transmembrane region" description="Helical" evidence="16">
    <location>
        <begin position="1824"/>
        <end position="1845"/>
    </location>
</feature>
<feature type="transmembrane region" description="Helical" evidence="16">
    <location>
        <begin position="1896"/>
        <end position="1921"/>
    </location>
</feature>
<dbReference type="InterPro" id="IPR011527">
    <property type="entry name" value="ABC1_TM_dom"/>
</dbReference>
<keyword evidence="12 16" id="KW-1133">Transmembrane helix</keyword>
<dbReference type="SUPFAM" id="SSF53328">
    <property type="entry name" value="Formyltransferase"/>
    <property type="match status" value="1"/>
</dbReference>
<dbReference type="GO" id="GO:0005743">
    <property type="term" value="C:mitochondrial inner membrane"/>
    <property type="evidence" value="ECO:0007669"/>
    <property type="project" value="TreeGrafter"/>
</dbReference>
<dbReference type="Pfam" id="PF00005">
    <property type="entry name" value="ABC_tran"/>
    <property type="match status" value="2"/>
</dbReference>
<feature type="transmembrane region" description="Helical" evidence="16">
    <location>
        <begin position="1927"/>
        <end position="1946"/>
    </location>
</feature>
<dbReference type="PANTHER" id="PTHR43394">
    <property type="entry name" value="ATP-DEPENDENT PERMEASE MDL1, MITOCHONDRIAL"/>
    <property type="match status" value="1"/>
</dbReference>
<feature type="domain" description="ABC transporter" evidence="17">
    <location>
        <begin position="2103"/>
        <end position="2343"/>
    </location>
</feature>
<feature type="transmembrane region" description="Helical" evidence="16">
    <location>
        <begin position="1329"/>
        <end position="1353"/>
    </location>
</feature>
<dbReference type="EMBL" id="CP119951">
    <property type="protein sequence ID" value="WFC94082.1"/>
    <property type="molecule type" value="Genomic_DNA"/>
</dbReference>
<feature type="region of interest" description="Disordered" evidence="15">
    <location>
        <begin position="1686"/>
        <end position="1719"/>
    </location>
</feature>
<evidence type="ECO:0000256" key="5">
    <source>
        <dbReference type="ARBA" id="ARBA00022448"/>
    </source>
</evidence>
<evidence type="ECO:0000256" key="12">
    <source>
        <dbReference type="ARBA" id="ARBA00022989"/>
    </source>
</evidence>
<dbReference type="InterPro" id="IPR029006">
    <property type="entry name" value="ADF-H/Gelsolin-like_dom_sf"/>
</dbReference>
<dbReference type="CDD" id="cd03249">
    <property type="entry name" value="ABC_MTABC3_MDL1_MDL2"/>
    <property type="match status" value="2"/>
</dbReference>
<comment type="pathway">
    <text evidence="2">Purine metabolism; IMP biosynthesis via de novo pathway; N(2)-formyl-N(1)-(5-phospho-D-ribosyl)glycinamide from N(1)-(5-phospho-D-ribosyl)glycinamide (10-formyl THF route): step 1/1.</text>
</comment>
<dbReference type="Gene3D" id="3.40.50.170">
    <property type="entry name" value="Formyl transferase, N-terminal domain"/>
    <property type="match status" value="1"/>
</dbReference>
<dbReference type="CDD" id="cd18578">
    <property type="entry name" value="ABC_6TM_Pgp_ABCB1_D2_like"/>
    <property type="match status" value="1"/>
</dbReference>
<dbReference type="FunFam" id="3.40.50.300:FF:000066">
    <property type="entry name" value="ABC transporter B family member 1"/>
    <property type="match status" value="1"/>
</dbReference>
<dbReference type="InterPro" id="IPR007122">
    <property type="entry name" value="Villin/Gelsolin"/>
</dbReference>
<proteinExistence type="inferred from homology"/>
<dbReference type="GO" id="GO:0006189">
    <property type="term" value="P:'de novo' IMP biosynthetic process"/>
    <property type="evidence" value="ECO:0007669"/>
    <property type="project" value="InterPro"/>
</dbReference>
<feature type="transmembrane region" description="Helical" evidence="16">
    <location>
        <begin position="1251"/>
        <end position="1272"/>
    </location>
</feature>
<dbReference type="Pfam" id="PF00551">
    <property type="entry name" value="Formyl_trans_N"/>
    <property type="match status" value="1"/>
</dbReference>